<keyword evidence="2" id="KW-1185">Reference proteome</keyword>
<reference evidence="2" key="1">
    <citation type="submission" date="2015-11" db="EMBL/GenBank/DDBJ databases">
        <authorList>
            <person name="Seth-Smith H.M.B."/>
        </authorList>
    </citation>
    <scope>NUCLEOTIDE SEQUENCE [LARGE SCALE GENOMIC DNA]</scope>
    <source>
        <strain evidence="2">2013Ark11</strain>
    </source>
</reference>
<organism evidence="1 2">
    <name type="scientific">Candidatus Ichthyocystis hellenicum</name>
    <dbReference type="NCBI Taxonomy" id="1561003"/>
    <lineage>
        <taxon>Bacteria</taxon>
        <taxon>Pseudomonadati</taxon>
        <taxon>Pseudomonadota</taxon>
        <taxon>Betaproteobacteria</taxon>
        <taxon>Burkholderiales</taxon>
        <taxon>Candidatus Ichthyocystis</taxon>
    </lineage>
</organism>
<proteinExistence type="predicted"/>
<gene>
    <name evidence="1" type="ORF">Ark11_0858</name>
</gene>
<evidence type="ECO:0000313" key="1">
    <source>
        <dbReference type="EMBL" id="CUT17681.1"/>
    </source>
</evidence>
<dbReference type="AlphaFoldDB" id="A0A0S4M225"/>
<dbReference type="Proteomes" id="UP000198651">
    <property type="component" value="Chromosome I"/>
</dbReference>
<dbReference type="EMBL" id="LN906597">
    <property type="protein sequence ID" value="CUT17681.1"/>
    <property type="molecule type" value="Genomic_DNA"/>
</dbReference>
<accession>A0A0S4M225</accession>
<name>A0A0S4M225_9BURK</name>
<sequence>MHSVNYNVNSNFVSKDNSYISPFGDGGLYLLLLVKDSATDSSPSSSSTTSNSLSLSSKLLQNLYVEYKFDIYIGVEPDIFEDVFLHSHVIDSGYKFSENFSSVINKCKTEFTNRIDIILADLCSVFDFFKEVENDCTNVDIIMEKICSCFSKYAYELIPKCIDFLRSDIIPVTVKAILDYKVTCGDFARKMTYPEMEQLFLHFVSHLEKLIAFRIMRYWGDFRNKNNSILSSVADVYYRYRNPFVYYHSRDETSVPSISFPAAFINKFGEYVSFLAIAKLDELAINFFRKLSSISKEIISYKCFYICNHSDSVFGDLKKLHETLSDYFSAVIKKEFDKKIIKIGISNVISSFLNELVIWNKEGIETNRSLDVCSVIEYIRVFLLDTYTCDACKIIKDFEESICSSVKIFSRDWKNRLGFDLHPKDNYKISSVSRKFSIKYRNAIRYKFLTMLDEKHEFSDGTIISMIHWDKISKNLFPIAQETVRHIVDTEHGEVCRILYNARVVEDVYAFDGSSAGTRKITLDEIDTILKISTDRLYNKNRDLCSRIWRDLINNNLSKDTDYGLVETTKCMFPSLDSTLMCSSDDCDSSVNGKSVKNELPVVTFAPVEFEGKKGKVISMWGLNLHASDNKLVSFIRRKFSEKIRHHLTKLFSGMLRRRAELPSGMVLCGSSWTFISSELLPIATKSVESIVEKQYGELDAVLSNARVVNAEERYSSPRVRKVTDDERKKLMIRAKKLVDKSLITSIRLSWLRVVNKYSTDIGYGYKENSKGIYGSGREGRWGVKLRYIDNVSILNARRKFSSRIKNIVYYKFSNIVKNEYRLNDGTVIGAWAWFRVAKKLFPIAKDEVKHIIEDKIKELEKIISKARVVVDSKIDRELTAEENRIVLENVMKLVFNSLKILFRKTWEDVISPLRVNYVDIVDTVTSNCEIDCIGELNSSSVNVAHGAEAGKVSNDYDSVVKLCNEDDLAILNVRNEFSREINRRISNKYSEIINKRYRFDDGAIVGVFSWRKMSKRILPIIEKEIFPIVENEREKISGMLLKSRVDISSPDCLGATRIRRELTSEERSIVLETVMSSVYKQVMSNFARLWNRIIKLPLVSFRDLNEEVKSELDNIKLELIGSLGPFVDEAINSMSLDVYISSPRLDYMNYNAYNVVAERGYNLFNEGGFINRVESLLLKAQVVDFNGIYRFINDKERKIIFKEFMNIVDSDIDCLVKKRTSNLSNKILPMTKDSSAELSVYCMDKFKSTKDCRDNIDVYSTNFSFYDHSYAKKKLCKS</sequence>
<evidence type="ECO:0000313" key="2">
    <source>
        <dbReference type="Proteomes" id="UP000198651"/>
    </source>
</evidence>
<protein>
    <submittedName>
        <fullName evidence="1">Putative coiled coil protein</fullName>
    </submittedName>
</protein>